<dbReference type="Proteomes" id="UP000265618">
    <property type="component" value="Unassembled WGS sequence"/>
</dbReference>
<dbReference type="AlphaFoldDB" id="A0A391NW03"/>
<keyword evidence="1" id="KW-0472">Membrane</keyword>
<dbReference type="EMBL" id="BDIP01001064">
    <property type="protein sequence ID" value="GCA62639.1"/>
    <property type="molecule type" value="Genomic_DNA"/>
</dbReference>
<sequence>ESPLFVAGNVYIGFFPGRISPDSTFGMSLELNERMDFDVAKSINLEANDADYFDFWFPPVFTFTDLWLQVTGAPCQVCYSASVSHPRIGDVNDCDMVFNAPGNAHINVETSNVNQVGYMTILWDGEAGDPEVISVTAALVQRDAADHDVQLDLYTPGDLEYMKYILSGSSTNTYYTLTLSPYFDDYFFPEQFFDATAEMYVNADDDNPLPNSLNAQWSVMRGGVSYITIPRSYLGSGNMYIAVEGTAELDERMTYMANLHSDKTITGIRLNDHVHVSDQVTGDYRYFGCNVDSLANSWTVSPCRGNPELFISSMEAFPTATSYQYSVSGNWGTELFFQTGSDDPRGITYYASVVDASSTGGSTDDYELYFSAGEQRPVPEKQGGISLASGKKNSIEVTFPPAVSSSPGSSPQQIAYAVYMVPKGDGSSSAWVPSTSCGVMGGGSPLYYDLNSGSEWVVFPSIPDSNTFTITSTVAYPNEDFYVNVLAKDLENGLMSAYLPQEFSASSTWWIWVLAILGVAAAAFGIFYVYSRYGGDKRRLMGGTNYADIDLE</sequence>
<name>A0A391NW03_9EUKA</name>
<feature type="non-terminal residue" evidence="2">
    <location>
        <position position="1"/>
    </location>
</feature>
<accession>A0A391NW03</accession>
<comment type="caution">
    <text evidence="2">The sequence shown here is derived from an EMBL/GenBank/DDBJ whole genome shotgun (WGS) entry which is preliminary data.</text>
</comment>
<keyword evidence="1" id="KW-1133">Transmembrane helix</keyword>
<feature type="transmembrane region" description="Helical" evidence="1">
    <location>
        <begin position="509"/>
        <end position="530"/>
    </location>
</feature>
<evidence type="ECO:0000313" key="2">
    <source>
        <dbReference type="EMBL" id="GCA62639.1"/>
    </source>
</evidence>
<protein>
    <submittedName>
        <fullName evidence="2">Uncharacterized protein</fullName>
    </submittedName>
</protein>
<organism evidence="2 3">
    <name type="scientific">Kipferlia bialata</name>
    <dbReference type="NCBI Taxonomy" id="797122"/>
    <lineage>
        <taxon>Eukaryota</taxon>
        <taxon>Metamonada</taxon>
        <taxon>Carpediemonas-like organisms</taxon>
        <taxon>Kipferlia</taxon>
    </lineage>
</organism>
<proteinExistence type="predicted"/>
<gene>
    <name evidence="2" type="ORF">KIPB_004805</name>
</gene>
<reference evidence="2 3" key="1">
    <citation type="journal article" date="2018" name="PLoS ONE">
        <title>The draft genome of Kipferlia bialata reveals reductive genome evolution in fornicate parasites.</title>
        <authorList>
            <person name="Tanifuji G."/>
            <person name="Takabayashi S."/>
            <person name="Kume K."/>
            <person name="Takagi M."/>
            <person name="Nakayama T."/>
            <person name="Kamikawa R."/>
            <person name="Inagaki Y."/>
            <person name="Hashimoto T."/>
        </authorList>
    </citation>
    <scope>NUCLEOTIDE SEQUENCE [LARGE SCALE GENOMIC DNA]</scope>
    <source>
        <strain evidence="2">NY0173</strain>
    </source>
</reference>
<evidence type="ECO:0000256" key="1">
    <source>
        <dbReference type="SAM" id="Phobius"/>
    </source>
</evidence>
<keyword evidence="1" id="KW-0812">Transmembrane</keyword>
<keyword evidence="3" id="KW-1185">Reference proteome</keyword>
<evidence type="ECO:0000313" key="3">
    <source>
        <dbReference type="Proteomes" id="UP000265618"/>
    </source>
</evidence>